<dbReference type="GO" id="GO:0006355">
    <property type="term" value="P:regulation of DNA-templated transcription"/>
    <property type="evidence" value="ECO:0007669"/>
    <property type="project" value="InterPro"/>
</dbReference>
<evidence type="ECO:0000313" key="1">
    <source>
        <dbReference type="EMBL" id="GAH86738.1"/>
    </source>
</evidence>
<gene>
    <name evidence="1" type="ORF">S03H2_61848</name>
</gene>
<dbReference type="Pfam" id="PF02583">
    <property type="entry name" value="Trns_repr_metal"/>
    <property type="match status" value="1"/>
</dbReference>
<protein>
    <submittedName>
        <fullName evidence="1">Uncharacterized protein</fullName>
    </submittedName>
</protein>
<sequence>MAEEVVSAEMLVNRLRRIEGQVRGIQKMIESGRDCESIITQLGAVRSGIEGVGALLLRNYMKLCFSRETVAECADIESLARAIAIWGRVRVGDVTST</sequence>
<name>X1KXP2_9ZZZZ</name>
<dbReference type="CDD" id="cd10148">
    <property type="entry name" value="CsoR-like_DUF156"/>
    <property type="match status" value="1"/>
</dbReference>
<dbReference type="PANTHER" id="PTHR33677:SF5">
    <property type="entry name" value="TRANSCRIPTIONAL REPRESSOR FRMR"/>
    <property type="match status" value="1"/>
</dbReference>
<comment type="caution">
    <text evidence="1">The sequence shown here is derived from an EMBL/GenBank/DDBJ whole genome shotgun (WGS) entry which is preliminary data.</text>
</comment>
<dbReference type="GO" id="GO:0046872">
    <property type="term" value="F:metal ion binding"/>
    <property type="evidence" value="ECO:0007669"/>
    <property type="project" value="InterPro"/>
</dbReference>
<dbReference type="InterPro" id="IPR003735">
    <property type="entry name" value="Metal_Tscrpt_repr"/>
</dbReference>
<reference evidence="1" key="1">
    <citation type="journal article" date="2014" name="Front. Microbiol.">
        <title>High frequency of phylogenetically diverse reductive dehalogenase-homologous genes in deep subseafloor sedimentary metagenomes.</title>
        <authorList>
            <person name="Kawai M."/>
            <person name="Futagami T."/>
            <person name="Toyoda A."/>
            <person name="Takaki Y."/>
            <person name="Nishi S."/>
            <person name="Hori S."/>
            <person name="Arai W."/>
            <person name="Tsubouchi T."/>
            <person name="Morono Y."/>
            <person name="Uchiyama I."/>
            <person name="Ito T."/>
            <person name="Fujiyama A."/>
            <person name="Inagaki F."/>
            <person name="Takami H."/>
        </authorList>
    </citation>
    <scope>NUCLEOTIDE SEQUENCE</scope>
    <source>
        <strain evidence="1">Expedition CK06-06</strain>
    </source>
</reference>
<proteinExistence type="predicted"/>
<dbReference type="GO" id="GO:0003677">
    <property type="term" value="F:DNA binding"/>
    <property type="evidence" value="ECO:0007669"/>
    <property type="project" value="InterPro"/>
</dbReference>
<dbReference type="PANTHER" id="PTHR33677">
    <property type="entry name" value="TRANSCRIPTIONAL REPRESSOR FRMR-RELATED"/>
    <property type="match status" value="1"/>
</dbReference>
<dbReference type="InterPro" id="IPR038390">
    <property type="entry name" value="Metal_Tscrpt_repr_sf"/>
</dbReference>
<accession>X1KXP2</accession>
<dbReference type="EMBL" id="BARU01039956">
    <property type="protein sequence ID" value="GAH86738.1"/>
    <property type="molecule type" value="Genomic_DNA"/>
</dbReference>
<dbReference type="AlphaFoldDB" id="X1KXP2"/>
<dbReference type="Gene3D" id="1.20.58.1000">
    <property type="entry name" value="Metal-sensitive repressor, helix protomer"/>
    <property type="match status" value="1"/>
</dbReference>
<organism evidence="1">
    <name type="scientific">marine sediment metagenome</name>
    <dbReference type="NCBI Taxonomy" id="412755"/>
    <lineage>
        <taxon>unclassified sequences</taxon>
        <taxon>metagenomes</taxon>
        <taxon>ecological metagenomes</taxon>
    </lineage>
</organism>